<dbReference type="Proteomes" id="UP000236584">
    <property type="component" value="Chromosome"/>
</dbReference>
<sequence>MWNGLTVSELSEYLAGEIPQSTLYSDMNELEEIGAVWVESDGQPTGYRARFFQAEAENIDKVGESGLVGPQIIGLIGEAFTDDAVQKFVETYGHSMLNDALQVYIGSLLGDLNRSFVEMFPEVETDDLEAIVPAIERILLEMSRDPRWGIDYRDSLSTPDVVEE</sequence>
<gene>
    <name evidence="1" type="ORF">C2R22_05690</name>
</gene>
<reference evidence="1 2" key="1">
    <citation type="submission" date="2018-01" db="EMBL/GenBank/DDBJ databases">
        <title>Complete genome sequence of Salinigranum rubrum GX10T, an extremely halophilic archaeon isolated from a marine solar saltern.</title>
        <authorList>
            <person name="Han S."/>
        </authorList>
    </citation>
    <scope>NUCLEOTIDE SEQUENCE [LARGE SCALE GENOMIC DNA]</scope>
    <source>
        <strain evidence="1 2">GX10</strain>
    </source>
</reference>
<accession>A0A2I8VH11</accession>
<name>A0A2I8VH11_9EURY</name>
<protein>
    <submittedName>
        <fullName evidence="1">Uncharacterized protein</fullName>
    </submittedName>
</protein>
<dbReference type="InterPro" id="IPR036390">
    <property type="entry name" value="WH_DNA-bd_sf"/>
</dbReference>
<dbReference type="Gene3D" id="1.10.10.10">
    <property type="entry name" value="Winged helix-like DNA-binding domain superfamily/Winged helix DNA-binding domain"/>
    <property type="match status" value="1"/>
</dbReference>
<organism evidence="1 2">
    <name type="scientific">Salinigranum rubrum</name>
    <dbReference type="NCBI Taxonomy" id="755307"/>
    <lineage>
        <taxon>Archaea</taxon>
        <taxon>Methanobacteriati</taxon>
        <taxon>Methanobacteriota</taxon>
        <taxon>Stenosarchaea group</taxon>
        <taxon>Halobacteria</taxon>
        <taxon>Halobacteriales</taxon>
        <taxon>Haloferacaceae</taxon>
        <taxon>Salinigranum</taxon>
    </lineage>
</organism>
<dbReference type="SUPFAM" id="SSF46785">
    <property type="entry name" value="Winged helix' DNA-binding domain"/>
    <property type="match status" value="1"/>
</dbReference>
<dbReference type="InterPro" id="IPR036388">
    <property type="entry name" value="WH-like_DNA-bd_sf"/>
</dbReference>
<dbReference type="AlphaFoldDB" id="A0A2I8VH11"/>
<dbReference type="EMBL" id="CP026309">
    <property type="protein sequence ID" value="AUV81215.1"/>
    <property type="molecule type" value="Genomic_DNA"/>
</dbReference>
<evidence type="ECO:0000313" key="2">
    <source>
        <dbReference type="Proteomes" id="UP000236584"/>
    </source>
</evidence>
<evidence type="ECO:0000313" key="1">
    <source>
        <dbReference type="EMBL" id="AUV81215.1"/>
    </source>
</evidence>
<keyword evidence="2" id="KW-1185">Reference proteome</keyword>
<proteinExistence type="predicted"/>
<dbReference type="KEGG" id="srub:C2R22_05690"/>